<dbReference type="RefSeq" id="WP_011384341.1">
    <property type="nucleotide sequence ID" value="NC_007626.1"/>
</dbReference>
<keyword evidence="3" id="KW-1185">Reference proteome</keyword>
<evidence type="ECO:0000313" key="3">
    <source>
        <dbReference type="Proteomes" id="UP000007058"/>
    </source>
</evidence>
<feature type="domain" description="GapR-like DNA-binding" evidence="1">
    <location>
        <begin position="12"/>
        <end position="82"/>
    </location>
</feature>
<evidence type="ECO:0000313" key="2">
    <source>
        <dbReference type="EMBL" id="BAE50742.1"/>
    </source>
</evidence>
<dbReference type="GO" id="GO:0003677">
    <property type="term" value="F:DNA binding"/>
    <property type="evidence" value="ECO:0007669"/>
    <property type="project" value="InterPro"/>
</dbReference>
<dbReference type="AlphaFoldDB" id="Q2W5Y3"/>
<dbReference type="STRING" id="342108.amb1938"/>
<accession>Q2W5Y3</accession>
<dbReference type="OrthoDB" id="9813793at2"/>
<dbReference type="Proteomes" id="UP000007058">
    <property type="component" value="Chromosome"/>
</dbReference>
<reference evidence="2 3" key="1">
    <citation type="journal article" date="2005" name="DNA Res.">
        <title>Complete genome sequence of the facultative anaerobic magnetotactic bacterium Magnetospirillum sp. strain AMB-1.</title>
        <authorList>
            <person name="Matsunaga T."/>
            <person name="Okamura Y."/>
            <person name="Fukuda Y."/>
            <person name="Wahyudi A.T."/>
            <person name="Murase Y."/>
            <person name="Takeyama H."/>
        </authorList>
    </citation>
    <scope>NUCLEOTIDE SEQUENCE [LARGE SCALE GENOMIC DNA]</scope>
    <source>
        <strain evidence="3">ATCC 700264 / AMB-1</strain>
    </source>
</reference>
<name>Q2W5Y3_PARM1</name>
<protein>
    <recommendedName>
        <fullName evidence="1">GapR-like DNA-binding domain-containing protein</fullName>
    </recommendedName>
</protein>
<dbReference type="KEGG" id="mag:amb1938"/>
<proteinExistence type="predicted"/>
<sequence>MTDDATALGGNAAEILRSFAERINRLDEEAKAALEEHVKPIKDAIKDVFSEAASEGFDKAVLREALRRQRLDESFRAEVETYEAALLRELLS</sequence>
<dbReference type="HOGENOM" id="CLU_2409750_0_0_5"/>
<organism evidence="2 3">
    <name type="scientific">Paramagnetospirillum magneticum (strain ATCC 700264 / AMB-1)</name>
    <name type="common">Magnetospirillum magneticum</name>
    <dbReference type="NCBI Taxonomy" id="342108"/>
    <lineage>
        <taxon>Bacteria</taxon>
        <taxon>Pseudomonadati</taxon>
        <taxon>Pseudomonadota</taxon>
        <taxon>Alphaproteobacteria</taxon>
        <taxon>Rhodospirillales</taxon>
        <taxon>Magnetospirillaceae</taxon>
        <taxon>Paramagnetospirillum</taxon>
    </lineage>
</organism>
<evidence type="ECO:0000259" key="1">
    <source>
        <dbReference type="Pfam" id="PF10073"/>
    </source>
</evidence>
<dbReference type="EMBL" id="AP007255">
    <property type="protein sequence ID" value="BAE50742.1"/>
    <property type="molecule type" value="Genomic_DNA"/>
</dbReference>
<gene>
    <name evidence="2" type="ordered locus">amb1938</name>
</gene>
<dbReference type="InterPro" id="IPR046367">
    <property type="entry name" value="GapR-like_DNA-bd"/>
</dbReference>
<dbReference type="Pfam" id="PF10073">
    <property type="entry name" value="GapR_DNA-bd"/>
    <property type="match status" value="1"/>
</dbReference>